<dbReference type="EMBL" id="AE017126">
    <property type="protein sequence ID" value="AAP99337.1"/>
    <property type="molecule type" value="Genomic_DNA"/>
</dbReference>
<keyword evidence="1" id="KW-1133">Transmembrane helix</keyword>
<dbReference type="STRING" id="167539.Pro_0291"/>
<keyword evidence="1" id="KW-0812">Transmembrane</keyword>
<evidence type="ECO:0000313" key="2">
    <source>
        <dbReference type="EMBL" id="AAP99337.1"/>
    </source>
</evidence>
<dbReference type="EnsemblBacteria" id="AAP99337">
    <property type="protein sequence ID" value="AAP99337"/>
    <property type="gene ID" value="Pro_0291"/>
</dbReference>
<dbReference type="PATRIC" id="fig|167539.5.peg.298"/>
<sequence>MPLRWYGNGDPTDPIYLHFSRIVNFTIHAMAFAAVNSGLWLVHQIRDVWPNLQWITGLWLVGLMVHLTFVIIRRPSSTNHSPLEE</sequence>
<evidence type="ECO:0000256" key="1">
    <source>
        <dbReference type="SAM" id="Phobius"/>
    </source>
</evidence>
<protein>
    <submittedName>
        <fullName evidence="2">Uncharacterized membrane protein</fullName>
    </submittedName>
</protein>
<dbReference type="RefSeq" id="WP_011124446.1">
    <property type="nucleotide sequence ID" value="NC_005042.1"/>
</dbReference>
<gene>
    <name evidence="2" type="ordered locus">Pro_0291</name>
</gene>
<accession>Q7VDS7</accession>
<keyword evidence="1" id="KW-0472">Membrane</keyword>
<dbReference type="KEGG" id="pma:Pro_0291"/>
<dbReference type="HOGENOM" id="CLU_173130_1_0_3"/>
<reference evidence="2 3" key="1">
    <citation type="journal article" date="2003" name="Proc. Natl. Acad. Sci. U.S.A.">
        <title>Genome sequence of the cyanobacterium Prochlorococcus marinus SS120, a nearly minimal oxyphototrophic genome.</title>
        <authorList>
            <person name="Dufresne A."/>
            <person name="Salanoubat M."/>
            <person name="Partensky F."/>
            <person name="Artiguenave F."/>
            <person name="Axmann I.M."/>
            <person name="Barbe V."/>
            <person name="Duprat S."/>
            <person name="Galperin M.Y."/>
            <person name="Koonin E.V."/>
            <person name="Le Gall F."/>
            <person name="Makarova K.S."/>
            <person name="Ostrowski M."/>
            <person name="Oztas S."/>
            <person name="Robert C."/>
            <person name="Rogozin I.B."/>
            <person name="Scanlan D.J."/>
            <person name="Tandeau de Marsac N."/>
            <person name="Weissenbach J."/>
            <person name="Wincker P."/>
            <person name="Wolf Y.I."/>
            <person name="Hess W.R."/>
        </authorList>
    </citation>
    <scope>NUCLEOTIDE SEQUENCE [LARGE SCALE GENOMIC DNA]</scope>
    <source>
        <strain evidence="3">SARG / CCMP1375 / SS120</strain>
    </source>
</reference>
<proteinExistence type="predicted"/>
<feature type="transmembrane region" description="Helical" evidence="1">
    <location>
        <begin position="21"/>
        <end position="42"/>
    </location>
</feature>
<dbReference type="OrthoDB" id="532541at2"/>
<dbReference type="eggNOG" id="ENOG5032HV1">
    <property type="taxonomic scope" value="Bacteria"/>
</dbReference>
<dbReference type="Proteomes" id="UP000001420">
    <property type="component" value="Chromosome"/>
</dbReference>
<name>Q7VDS7_PROMA</name>
<evidence type="ECO:0000313" key="3">
    <source>
        <dbReference type="Proteomes" id="UP000001420"/>
    </source>
</evidence>
<feature type="transmembrane region" description="Helical" evidence="1">
    <location>
        <begin position="54"/>
        <end position="72"/>
    </location>
</feature>
<keyword evidence="3" id="KW-1185">Reference proteome</keyword>
<dbReference type="AlphaFoldDB" id="Q7VDS7"/>
<organism evidence="2 3">
    <name type="scientific">Prochlorococcus marinus (strain SARG / CCMP1375 / SS120)</name>
    <dbReference type="NCBI Taxonomy" id="167539"/>
    <lineage>
        <taxon>Bacteria</taxon>
        <taxon>Bacillati</taxon>
        <taxon>Cyanobacteriota</taxon>
        <taxon>Cyanophyceae</taxon>
        <taxon>Synechococcales</taxon>
        <taxon>Prochlorococcaceae</taxon>
        <taxon>Prochlorococcus</taxon>
    </lineage>
</organism>